<feature type="domain" description="C2H2-type" evidence="10">
    <location>
        <begin position="134"/>
        <end position="161"/>
    </location>
</feature>
<dbReference type="Gene3D" id="3.30.160.60">
    <property type="entry name" value="Classic Zinc Finger"/>
    <property type="match status" value="6"/>
</dbReference>
<comment type="subcellular location">
    <subcellularLocation>
        <location evidence="1">Nucleus</location>
    </subcellularLocation>
</comment>
<protein>
    <submittedName>
        <fullName evidence="11">Zinc finger protein</fullName>
    </submittedName>
</protein>
<evidence type="ECO:0000313" key="11">
    <source>
        <dbReference type="EMBL" id="KAB7502958.1"/>
    </source>
</evidence>
<organism evidence="11 12">
    <name type="scientific">Armadillidium nasatum</name>
    <dbReference type="NCBI Taxonomy" id="96803"/>
    <lineage>
        <taxon>Eukaryota</taxon>
        <taxon>Metazoa</taxon>
        <taxon>Ecdysozoa</taxon>
        <taxon>Arthropoda</taxon>
        <taxon>Crustacea</taxon>
        <taxon>Multicrustacea</taxon>
        <taxon>Malacostraca</taxon>
        <taxon>Eumalacostraca</taxon>
        <taxon>Peracarida</taxon>
        <taxon>Isopoda</taxon>
        <taxon>Oniscidea</taxon>
        <taxon>Crinocheta</taxon>
        <taxon>Armadillidiidae</taxon>
        <taxon>Armadillidium</taxon>
    </lineage>
</organism>
<evidence type="ECO:0000256" key="6">
    <source>
        <dbReference type="ARBA" id="ARBA00023125"/>
    </source>
</evidence>
<evidence type="ECO:0000256" key="1">
    <source>
        <dbReference type="ARBA" id="ARBA00004123"/>
    </source>
</evidence>
<dbReference type="SMART" id="SM00355">
    <property type="entry name" value="ZnF_C2H2"/>
    <property type="match status" value="13"/>
</dbReference>
<dbReference type="AlphaFoldDB" id="A0A5N5TA64"/>
<evidence type="ECO:0000256" key="2">
    <source>
        <dbReference type="ARBA" id="ARBA00022723"/>
    </source>
</evidence>
<dbReference type="PROSITE" id="PS50157">
    <property type="entry name" value="ZINC_FINGER_C2H2_2"/>
    <property type="match status" value="7"/>
</dbReference>
<evidence type="ECO:0000313" key="12">
    <source>
        <dbReference type="Proteomes" id="UP000326759"/>
    </source>
</evidence>
<feature type="domain" description="C2H2-type" evidence="10">
    <location>
        <begin position="406"/>
        <end position="434"/>
    </location>
</feature>
<keyword evidence="4 8" id="KW-0863">Zinc-finger</keyword>
<feature type="domain" description="C2H2-type" evidence="10">
    <location>
        <begin position="162"/>
        <end position="189"/>
    </location>
</feature>
<dbReference type="GO" id="GO:0005634">
    <property type="term" value="C:nucleus"/>
    <property type="evidence" value="ECO:0007669"/>
    <property type="project" value="UniProtKB-SubCell"/>
</dbReference>
<feature type="domain" description="C2H2-type" evidence="10">
    <location>
        <begin position="657"/>
        <end position="684"/>
    </location>
</feature>
<feature type="domain" description="C2H2-type" evidence="10">
    <location>
        <begin position="346"/>
        <end position="373"/>
    </location>
</feature>
<keyword evidence="7" id="KW-0539">Nucleus</keyword>
<evidence type="ECO:0000259" key="10">
    <source>
        <dbReference type="PROSITE" id="PS50157"/>
    </source>
</evidence>
<dbReference type="SUPFAM" id="SSF57667">
    <property type="entry name" value="beta-beta-alpha zinc fingers"/>
    <property type="match status" value="3"/>
</dbReference>
<keyword evidence="2" id="KW-0479">Metal-binding</keyword>
<reference evidence="11 12" key="1">
    <citation type="journal article" date="2019" name="PLoS Biol.">
        <title>Sex chromosomes control vertical transmission of feminizing Wolbachia symbionts in an isopod.</title>
        <authorList>
            <person name="Becking T."/>
            <person name="Chebbi M.A."/>
            <person name="Giraud I."/>
            <person name="Moumen B."/>
            <person name="Laverre T."/>
            <person name="Caubet Y."/>
            <person name="Peccoud J."/>
            <person name="Gilbert C."/>
            <person name="Cordaux R."/>
        </authorList>
    </citation>
    <scope>NUCLEOTIDE SEQUENCE [LARGE SCALE GENOMIC DNA]</scope>
    <source>
        <strain evidence="11">ANa2</strain>
        <tissue evidence="11">Whole body excluding digestive tract and cuticle</tissue>
    </source>
</reference>
<accession>A0A5N5TA64</accession>
<dbReference type="PANTHER" id="PTHR24392">
    <property type="entry name" value="ZINC FINGER PROTEIN"/>
    <property type="match status" value="1"/>
</dbReference>
<comment type="caution">
    <text evidence="11">The sequence shown here is derived from an EMBL/GenBank/DDBJ whole genome shotgun (WGS) entry which is preliminary data.</text>
</comment>
<feature type="region of interest" description="Disordered" evidence="9">
    <location>
        <begin position="451"/>
        <end position="479"/>
    </location>
</feature>
<dbReference type="InterPro" id="IPR013087">
    <property type="entry name" value="Znf_C2H2_type"/>
</dbReference>
<dbReference type="PANTHER" id="PTHR24392:SF31">
    <property type="entry name" value="C2H2-TYPE DOMAIN-CONTAINING PROTEIN"/>
    <property type="match status" value="1"/>
</dbReference>
<keyword evidence="3" id="KW-0677">Repeat</keyword>
<evidence type="ECO:0000256" key="5">
    <source>
        <dbReference type="ARBA" id="ARBA00022833"/>
    </source>
</evidence>
<evidence type="ECO:0000256" key="9">
    <source>
        <dbReference type="SAM" id="MobiDB-lite"/>
    </source>
</evidence>
<keyword evidence="5" id="KW-0862">Zinc</keyword>
<keyword evidence="6" id="KW-0238">DNA-binding</keyword>
<keyword evidence="12" id="KW-1185">Reference proteome</keyword>
<dbReference type="GO" id="GO:0003677">
    <property type="term" value="F:DNA binding"/>
    <property type="evidence" value="ECO:0007669"/>
    <property type="project" value="UniProtKB-KW"/>
</dbReference>
<name>A0A5N5TA64_9CRUS</name>
<evidence type="ECO:0000256" key="8">
    <source>
        <dbReference type="PROSITE-ProRule" id="PRU00042"/>
    </source>
</evidence>
<evidence type="ECO:0000256" key="7">
    <source>
        <dbReference type="ARBA" id="ARBA00023242"/>
    </source>
</evidence>
<dbReference type="GO" id="GO:0008270">
    <property type="term" value="F:zinc ion binding"/>
    <property type="evidence" value="ECO:0007669"/>
    <property type="project" value="UniProtKB-KW"/>
</dbReference>
<gene>
    <name evidence="11" type="ORF">Anas_05441</name>
</gene>
<evidence type="ECO:0000256" key="4">
    <source>
        <dbReference type="ARBA" id="ARBA00022771"/>
    </source>
</evidence>
<feature type="domain" description="C2H2-type" evidence="10">
    <location>
        <begin position="248"/>
        <end position="276"/>
    </location>
</feature>
<evidence type="ECO:0000256" key="3">
    <source>
        <dbReference type="ARBA" id="ARBA00022737"/>
    </source>
</evidence>
<dbReference type="OrthoDB" id="6077919at2759"/>
<sequence>MLIYKKSYFTSGSTITMKYFKRKKIFSYYSLEQNKCFEIKSNTLYNNNKSSIDSENENRVEQNAMTTLRESKLPVVLVQKLNIGEKIYADGKEVGISVSEEDCDTPELYVFSSDDINSSLNKEKEAPELKKDKYQCPLCTYVTHKKGHLNQHQLVHSEVKLFSCSQCSYKSKRKNNLKSHALRHSSSSANLLECVKCNFRTTFSSQFKKHMLQHTSVDKLDCEDDDYPENSKSYVDKQPNSENGAKLFICSKCAYKTKYESIFARHMSKRHTNIQPLHCSECDFVTNEKNELECHLLKCSERDFDIVSKKCLNIQTLEQSSEDKLDFEEDGIENHINDTKDNKKIFKCSKCNFETKYGSNLSRHMLRHADLQPSNEDKLDCEENGIENQKNDADKLSNTKDIKKLFQCSKCDFETKYKKSVDRHMSKKHLDEPPLHCTNVKTFDAHLESNHIENSDEDSQSSGNSKPTTDDTQHLDTPSGEEDLMWHKCPHCEFRTKKSQYFKRHMPKHSIFKYKCEFCNYKTHRKAFFATHLKLHEDQISFSNSEEEVNETLFECPDCSFKTKRKSAFNSHISQHTNKTLLSCFECDFQTPNEDELDSHILSHTKTKNVERYIPNLKSEDDLKIPRLKRAKVEQVLQNENNVIEVEEPMSEEIRWYDCPNCNFKANNKRFLDSHLRTHFGKKSVHECSICSYRTVSKQNLKVHMFKHSDFNLKI</sequence>
<dbReference type="EMBL" id="SEYY01006262">
    <property type="protein sequence ID" value="KAB7502958.1"/>
    <property type="molecule type" value="Genomic_DNA"/>
</dbReference>
<dbReference type="InterPro" id="IPR036236">
    <property type="entry name" value="Znf_C2H2_sf"/>
</dbReference>
<feature type="domain" description="C2H2-type" evidence="10">
    <location>
        <begin position="554"/>
        <end position="581"/>
    </location>
</feature>
<dbReference type="Proteomes" id="UP000326759">
    <property type="component" value="Unassembled WGS sequence"/>
</dbReference>
<proteinExistence type="predicted"/>